<feature type="binding site" evidence="4">
    <location>
        <position position="7"/>
    </location>
    <ligand>
        <name>Mg(2+)</name>
        <dbReference type="ChEBI" id="CHEBI:18420"/>
    </ligand>
</feature>
<organism evidence="5 6">
    <name type="scientific">Kroppenstedtia pulmonis</name>
    <dbReference type="NCBI Taxonomy" id="1380685"/>
    <lineage>
        <taxon>Bacteria</taxon>
        <taxon>Bacillati</taxon>
        <taxon>Bacillota</taxon>
        <taxon>Bacilli</taxon>
        <taxon>Bacillales</taxon>
        <taxon>Thermoactinomycetaceae</taxon>
        <taxon>Kroppenstedtia</taxon>
    </lineage>
</organism>
<sequence>MRGYIFDLDGTVYLGEQPIPGAAEAIAALRQRGDQVVFLSNKPIATRESYMEKLNRMGIPVSLEDVLNSSLVAARYLQSLCHPREKVLVVGEEPICKELIRHGIPLTEDPEEARYVLLSWDRGFTYEKLTRVFQAWMRGAEVIASNPDRTCPTEKGLLPDTGGIIGALEGVTGKPIQQVVGKPSSLMAEAAVEQLGVDCASCFVVGDRLETDIRMGNQAGMTSVLVLTGVSTREEAYTSCDRPRYIVESIAEVVDLE</sequence>
<dbReference type="PANTHER" id="PTHR19288:SF46">
    <property type="entry name" value="HALOACID DEHALOGENASE-LIKE HYDROLASE DOMAIN-CONTAINING PROTEIN 2"/>
    <property type="match status" value="1"/>
</dbReference>
<dbReference type="InterPro" id="IPR036412">
    <property type="entry name" value="HAD-like_sf"/>
</dbReference>
<dbReference type="PIRSF" id="PIRSF000915">
    <property type="entry name" value="PGP-type_phosphatase"/>
    <property type="match status" value="1"/>
</dbReference>
<evidence type="ECO:0000313" key="6">
    <source>
        <dbReference type="Proteomes" id="UP000503088"/>
    </source>
</evidence>
<keyword evidence="1 4" id="KW-0479">Metal-binding</keyword>
<dbReference type="PANTHER" id="PTHR19288">
    <property type="entry name" value="4-NITROPHENYLPHOSPHATASE-RELATED"/>
    <property type="match status" value="1"/>
</dbReference>
<dbReference type="Proteomes" id="UP000503088">
    <property type="component" value="Chromosome"/>
</dbReference>
<feature type="binding site" evidence="4">
    <location>
        <position position="207"/>
    </location>
    <ligand>
        <name>Mg(2+)</name>
        <dbReference type="ChEBI" id="CHEBI:18420"/>
    </ligand>
</feature>
<dbReference type="EC" id="3.1.3.-" evidence="1"/>
<dbReference type="EMBL" id="CP048104">
    <property type="protein sequence ID" value="QKG84813.1"/>
    <property type="molecule type" value="Genomic_DNA"/>
</dbReference>
<comment type="cofactor">
    <cofactor evidence="4">
        <name>Mg(2+)</name>
        <dbReference type="ChEBI" id="CHEBI:18420"/>
    </cofactor>
    <text evidence="4">Divalent metal ions. Mg(2+) is the most effective.</text>
</comment>
<evidence type="ECO:0000256" key="4">
    <source>
        <dbReference type="PIRSR" id="PIRSR000915-3"/>
    </source>
</evidence>
<accession>A0A7D4BWF3</accession>
<dbReference type="GO" id="GO:0046872">
    <property type="term" value="F:metal ion binding"/>
    <property type="evidence" value="ECO:0007669"/>
    <property type="project" value="UniProtKB-KW"/>
</dbReference>
<dbReference type="InterPro" id="IPR006357">
    <property type="entry name" value="HAD-SF_hydro_IIA"/>
</dbReference>
<dbReference type="NCBIfam" id="TIGR01460">
    <property type="entry name" value="HAD-SF-IIA"/>
    <property type="match status" value="1"/>
</dbReference>
<keyword evidence="1 4" id="KW-0460">Magnesium</keyword>
<comment type="similarity">
    <text evidence="1">Belongs to the HAD-like hydrolase superfamily. NagD family.</text>
</comment>
<dbReference type="Pfam" id="PF13242">
    <property type="entry name" value="Hydrolase_like"/>
    <property type="match status" value="1"/>
</dbReference>
<dbReference type="KEGG" id="kpul:GXN76_10225"/>
<gene>
    <name evidence="5" type="ORF">GXN76_10225</name>
</gene>
<evidence type="ECO:0000256" key="3">
    <source>
        <dbReference type="PIRSR" id="PIRSR000915-2"/>
    </source>
</evidence>
<dbReference type="InterPro" id="IPR023214">
    <property type="entry name" value="HAD_sf"/>
</dbReference>
<dbReference type="SUPFAM" id="SSF56784">
    <property type="entry name" value="HAD-like"/>
    <property type="match status" value="1"/>
</dbReference>
<dbReference type="GO" id="GO:0005737">
    <property type="term" value="C:cytoplasm"/>
    <property type="evidence" value="ECO:0007669"/>
    <property type="project" value="TreeGrafter"/>
</dbReference>
<dbReference type="Pfam" id="PF13344">
    <property type="entry name" value="Hydrolase_6"/>
    <property type="match status" value="1"/>
</dbReference>
<dbReference type="GO" id="GO:0016791">
    <property type="term" value="F:phosphatase activity"/>
    <property type="evidence" value="ECO:0007669"/>
    <property type="project" value="TreeGrafter"/>
</dbReference>
<feature type="active site" description="Proton donor" evidence="2">
    <location>
        <position position="9"/>
    </location>
</feature>
<evidence type="ECO:0000256" key="1">
    <source>
        <dbReference type="PIRNR" id="PIRNR000915"/>
    </source>
</evidence>
<dbReference type="AlphaFoldDB" id="A0A7D4BWF3"/>
<evidence type="ECO:0000256" key="2">
    <source>
        <dbReference type="PIRSR" id="PIRSR000915-1"/>
    </source>
</evidence>
<keyword evidence="5" id="KW-0378">Hydrolase</keyword>
<dbReference type="Gene3D" id="3.40.50.1000">
    <property type="entry name" value="HAD superfamily/HAD-like"/>
    <property type="match status" value="2"/>
</dbReference>
<dbReference type="RefSeq" id="WP_173222870.1">
    <property type="nucleotide sequence ID" value="NZ_CP048104.1"/>
</dbReference>
<evidence type="ECO:0000313" key="5">
    <source>
        <dbReference type="EMBL" id="QKG84813.1"/>
    </source>
</evidence>
<feature type="binding site" evidence="4">
    <location>
        <position position="9"/>
    </location>
    <ligand>
        <name>Mg(2+)</name>
        <dbReference type="ChEBI" id="CHEBI:18420"/>
    </ligand>
</feature>
<proteinExistence type="inferred from homology"/>
<feature type="active site" description="Nucleophile" evidence="2">
    <location>
        <position position="7"/>
    </location>
</feature>
<keyword evidence="6" id="KW-1185">Reference proteome</keyword>
<reference evidence="5 6" key="1">
    <citation type="submission" date="2020-01" db="EMBL/GenBank/DDBJ databases">
        <authorList>
            <person name="Gulvik C.A."/>
            <person name="Batra D.G."/>
        </authorList>
    </citation>
    <scope>NUCLEOTIDE SEQUENCE [LARGE SCALE GENOMIC DNA]</scope>
    <source>
        <strain evidence="5 6">W9323</strain>
    </source>
</reference>
<protein>
    <recommendedName>
        <fullName evidence="1">Acid sugar phosphatase</fullName>
        <ecNumber evidence="1">3.1.3.-</ecNumber>
    </recommendedName>
</protein>
<name>A0A7D4BWF3_9BACL</name>
<feature type="binding site" evidence="3">
    <location>
        <position position="182"/>
    </location>
    <ligand>
        <name>substrate</name>
    </ligand>
</feature>
<comment type="function">
    <text evidence="1">Catalyzes the dephosphorylation of 2-6 carbon acid sugars in vitro.</text>
</comment>